<keyword evidence="10" id="KW-0539">Nucleus</keyword>
<dbReference type="Proteomes" id="UP001374535">
    <property type="component" value="Chromosome 2"/>
</dbReference>
<evidence type="ECO:0000256" key="3">
    <source>
        <dbReference type="ARBA" id="ARBA00022692"/>
    </source>
</evidence>
<evidence type="ECO:0000259" key="13">
    <source>
        <dbReference type="PROSITE" id="PS51005"/>
    </source>
</evidence>
<evidence type="ECO:0000256" key="11">
    <source>
        <dbReference type="SAM" id="MobiDB-lite"/>
    </source>
</evidence>
<dbReference type="PANTHER" id="PTHR31744:SF216">
    <property type="entry name" value="NAC TRANSCRIPTION FACTOR"/>
    <property type="match status" value="1"/>
</dbReference>
<evidence type="ECO:0000256" key="9">
    <source>
        <dbReference type="ARBA" id="ARBA00023163"/>
    </source>
</evidence>
<dbReference type="PANTHER" id="PTHR31744">
    <property type="entry name" value="PROTEIN CUP-SHAPED COTYLEDON 2-RELATED"/>
    <property type="match status" value="1"/>
</dbReference>
<feature type="compositionally biased region" description="Polar residues" evidence="11">
    <location>
        <begin position="534"/>
        <end position="558"/>
    </location>
</feature>
<keyword evidence="5" id="KW-0805">Transcription regulation</keyword>
<keyword evidence="3 12" id="KW-0812">Transmembrane</keyword>
<dbReference type="Gene3D" id="2.170.150.80">
    <property type="entry name" value="NAC domain"/>
    <property type="match status" value="1"/>
</dbReference>
<dbReference type="InterPro" id="IPR036093">
    <property type="entry name" value="NAC_dom_sf"/>
</dbReference>
<evidence type="ECO:0000256" key="10">
    <source>
        <dbReference type="ARBA" id="ARBA00023242"/>
    </source>
</evidence>
<comment type="subcellular location">
    <subcellularLocation>
        <location evidence="2">Membrane</location>
        <topology evidence="2">Single-pass membrane protein</topology>
    </subcellularLocation>
    <subcellularLocation>
        <location evidence="1">Nucleus</location>
    </subcellularLocation>
</comment>
<accession>A0AAQ3S6P3</accession>
<keyword evidence="8" id="KW-0010">Activator</keyword>
<evidence type="ECO:0000256" key="1">
    <source>
        <dbReference type="ARBA" id="ARBA00004123"/>
    </source>
</evidence>
<dbReference type="AlphaFoldDB" id="A0AAQ3S6P3"/>
<sequence>MTSLECYPSRGDDVAVVSLDSLPLGFRFRPTDEELIDYYLRQKINGNGAEVWVIREIDVCKWEPWDMPGLGFRLNSIEKLVGVGVGSTCLGTWDLSVIRNKDPEWFFFCPQDRKYPNGHRLNRATSHGYWKATGKDRKIKSGMILIGMKKTLVFYTGRAPKGKRTNWVMHEYRPTLKELDGTNPGQNAYVLCRLFKKHDESLEVSHCDEAEQTPSTPIAANYSTEEIQSGLGVVALSPSLVTEDDKHQTIVPTRSEEAISNVITPVDCHSDGFDGSDAQNPAGEEFQPWNFDMCYDPKNELLDDKLFSPELAHVQPEFHYQPNSESDSRYGLQSGTNETNISDFLNSVVNWDELPYEEPNCQQWTYPSFNVQNSELGSDIDTELANIIYMQAGYAEEANDRKIPLVIAPEFCSTSGIPIARGGDEQKSNVELFQSISQRDFTDVNMGQVYNAVNDYPPPRIYNTVPSGDTGIIRRTRVVQTEKLSANVTQGTAQRRIRLAKKAQNKMVKKELDSKPIIAVEEKASENHVLDGSATLTNDGNELQKTPEANGNRKTSRQVAKASSTFGLKDFLLLRRVPNISKATSNGTKCSSIFVVSAFLMVSLVVFTDICGYLKF</sequence>
<gene>
    <name evidence="14" type="ORF">V8G54_005700</name>
</gene>
<reference evidence="14 15" key="1">
    <citation type="journal article" date="2023" name="Life. Sci Alliance">
        <title>Evolutionary insights into 3D genome organization and epigenetic landscape of Vigna mungo.</title>
        <authorList>
            <person name="Junaid A."/>
            <person name="Singh B."/>
            <person name="Bhatia S."/>
        </authorList>
    </citation>
    <scope>NUCLEOTIDE SEQUENCE [LARGE SCALE GENOMIC DNA]</scope>
    <source>
        <strain evidence="14">Urdbean</strain>
    </source>
</reference>
<evidence type="ECO:0000256" key="6">
    <source>
        <dbReference type="ARBA" id="ARBA00023125"/>
    </source>
</evidence>
<evidence type="ECO:0000256" key="8">
    <source>
        <dbReference type="ARBA" id="ARBA00023159"/>
    </source>
</evidence>
<dbReference type="GO" id="GO:0005634">
    <property type="term" value="C:nucleus"/>
    <property type="evidence" value="ECO:0007669"/>
    <property type="project" value="UniProtKB-SubCell"/>
</dbReference>
<keyword evidence="9" id="KW-0804">Transcription</keyword>
<dbReference type="Pfam" id="PF02365">
    <property type="entry name" value="NAM"/>
    <property type="match status" value="1"/>
</dbReference>
<dbReference type="GO" id="GO:0006355">
    <property type="term" value="P:regulation of DNA-templated transcription"/>
    <property type="evidence" value="ECO:0007669"/>
    <property type="project" value="InterPro"/>
</dbReference>
<organism evidence="14 15">
    <name type="scientific">Vigna mungo</name>
    <name type="common">Black gram</name>
    <name type="synonym">Phaseolus mungo</name>
    <dbReference type="NCBI Taxonomy" id="3915"/>
    <lineage>
        <taxon>Eukaryota</taxon>
        <taxon>Viridiplantae</taxon>
        <taxon>Streptophyta</taxon>
        <taxon>Embryophyta</taxon>
        <taxon>Tracheophyta</taxon>
        <taxon>Spermatophyta</taxon>
        <taxon>Magnoliopsida</taxon>
        <taxon>eudicotyledons</taxon>
        <taxon>Gunneridae</taxon>
        <taxon>Pentapetalae</taxon>
        <taxon>rosids</taxon>
        <taxon>fabids</taxon>
        <taxon>Fabales</taxon>
        <taxon>Fabaceae</taxon>
        <taxon>Papilionoideae</taxon>
        <taxon>50 kb inversion clade</taxon>
        <taxon>NPAAA clade</taxon>
        <taxon>indigoferoid/millettioid clade</taxon>
        <taxon>Phaseoleae</taxon>
        <taxon>Vigna</taxon>
    </lineage>
</organism>
<feature type="region of interest" description="Disordered" evidence="11">
    <location>
        <begin position="532"/>
        <end position="558"/>
    </location>
</feature>
<evidence type="ECO:0000256" key="12">
    <source>
        <dbReference type="SAM" id="Phobius"/>
    </source>
</evidence>
<dbReference type="EMBL" id="CP144699">
    <property type="protein sequence ID" value="WVZ18378.1"/>
    <property type="molecule type" value="Genomic_DNA"/>
</dbReference>
<dbReference type="InterPro" id="IPR003441">
    <property type="entry name" value="NAC-dom"/>
</dbReference>
<protein>
    <recommendedName>
        <fullName evidence="13">NAC domain-containing protein</fullName>
    </recommendedName>
</protein>
<keyword evidence="15" id="KW-1185">Reference proteome</keyword>
<name>A0AAQ3S6P3_VIGMU</name>
<proteinExistence type="predicted"/>
<dbReference type="SUPFAM" id="SSF101941">
    <property type="entry name" value="NAC domain"/>
    <property type="match status" value="1"/>
</dbReference>
<keyword evidence="7 12" id="KW-0472">Membrane</keyword>
<evidence type="ECO:0000313" key="15">
    <source>
        <dbReference type="Proteomes" id="UP001374535"/>
    </source>
</evidence>
<keyword evidence="4 12" id="KW-1133">Transmembrane helix</keyword>
<feature type="transmembrane region" description="Helical" evidence="12">
    <location>
        <begin position="593"/>
        <end position="614"/>
    </location>
</feature>
<dbReference type="PROSITE" id="PS51005">
    <property type="entry name" value="NAC"/>
    <property type="match status" value="1"/>
</dbReference>
<evidence type="ECO:0000313" key="14">
    <source>
        <dbReference type="EMBL" id="WVZ18378.1"/>
    </source>
</evidence>
<feature type="domain" description="NAC" evidence="13">
    <location>
        <begin position="22"/>
        <end position="197"/>
    </location>
</feature>
<dbReference type="GO" id="GO:0000976">
    <property type="term" value="F:transcription cis-regulatory region binding"/>
    <property type="evidence" value="ECO:0007669"/>
    <property type="project" value="UniProtKB-ARBA"/>
</dbReference>
<evidence type="ECO:0000256" key="4">
    <source>
        <dbReference type="ARBA" id="ARBA00022989"/>
    </source>
</evidence>
<dbReference type="FunFam" id="2.170.150.80:FF:000002">
    <property type="entry name" value="Nac domain-containing protein 86"/>
    <property type="match status" value="1"/>
</dbReference>
<evidence type="ECO:0000256" key="2">
    <source>
        <dbReference type="ARBA" id="ARBA00004167"/>
    </source>
</evidence>
<keyword evidence="6" id="KW-0238">DNA-binding</keyword>
<evidence type="ECO:0000256" key="5">
    <source>
        <dbReference type="ARBA" id="ARBA00023015"/>
    </source>
</evidence>
<dbReference type="GO" id="GO:0016020">
    <property type="term" value="C:membrane"/>
    <property type="evidence" value="ECO:0007669"/>
    <property type="project" value="UniProtKB-SubCell"/>
</dbReference>
<evidence type="ECO:0000256" key="7">
    <source>
        <dbReference type="ARBA" id="ARBA00023136"/>
    </source>
</evidence>